<evidence type="ECO:0000313" key="3">
    <source>
        <dbReference type="Proteomes" id="UP000568106"/>
    </source>
</evidence>
<dbReference type="SUPFAM" id="SSF51430">
    <property type="entry name" value="NAD(P)-linked oxidoreductase"/>
    <property type="match status" value="1"/>
</dbReference>
<comment type="caution">
    <text evidence="2">The sequence shown here is derived from an EMBL/GenBank/DDBJ whole genome shotgun (WGS) entry which is preliminary data.</text>
</comment>
<protein>
    <submittedName>
        <fullName evidence="2">Aryl-alcohol dehydrogenase-like predicted oxidoreductase</fullName>
    </submittedName>
</protein>
<dbReference type="InterPro" id="IPR053135">
    <property type="entry name" value="AKR2_Oxidoreductase"/>
</dbReference>
<evidence type="ECO:0000259" key="1">
    <source>
        <dbReference type="Pfam" id="PF00248"/>
    </source>
</evidence>
<organism evidence="2 3">
    <name type="scientific">Tunturiibacter empetritectus</name>
    <dbReference type="NCBI Taxonomy" id="3069691"/>
    <lineage>
        <taxon>Bacteria</taxon>
        <taxon>Pseudomonadati</taxon>
        <taxon>Acidobacteriota</taxon>
        <taxon>Terriglobia</taxon>
        <taxon>Terriglobales</taxon>
        <taxon>Acidobacteriaceae</taxon>
        <taxon>Tunturiibacter</taxon>
    </lineage>
</organism>
<dbReference type="InterPro" id="IPR023210">
    <property type="entry name" value="NADP_OxRdtase_dom"/>
</dbReference>
<sequence>MEKIALGDTGRTTTPLGFGCSSLMGAMGRRDSLAILESAYDAGIRHFDVAPMYGYGEAESCLGEFLQRHRDHVTVTTKYGIPPTKKSPFLSLARRVARPILKAVPSAKHRLAQAASAAKRTSERATFTPQQAKASLERSLAALRTDHIDLWLLHEVSAADLRDEALLSFLEEQVQQGTVGSFGIGSSADKIPTLLAQHPAYCRTLQYEWSVLDPEVDPEINPEADSEAAASPTSPFRIHHRSLTENFRSLHRTLSEDKQLCQRWSASTNIDLSNPEQLAHLMLKAALVMNPRSVILFSSKNPIHIQANAKIAEDRALEAPARQLHHLVQTDRNQL</sequence>
<dbReference type="Pfam" id="PF00248">
    <property type="entry name" value="Aldo_ket_red"/>
    <property type="match status" value="1"/>
</dbReference>
<accession>A0A7W8IF13</accession>
<dbReference type="AlphaFoldDB" id="A0A7W8IF13"/>
<proteinExistence type="predicted"/>
<dbReference type="Proteomes" id="UP000568106">
    <property type="component" value="Unassembled WGS sequence"/>
</dbReference>
<dbReference type="InterPro" id="IPR036812">
    <property type="entry name" value="NAD(P)_OxRdtase_dom_sf"/>
</dbReference>
<dbReference type="Gene3D" id="3.20.20.100">
    <property type="entry name" value="NADP-dependent oxidoreductase domain"/>
    <property type="match status" value="1"/>
</dbReference>
<gene>
    <name evidence="2" type="ORF">HDF09_000649</name>
</gene>
<reference evidence="2" key="1">
    <citation type="submission" date="2020-08" db="EMBL/GenBank/DDBJ databases">
        <title>Genomic Encyclopedia of Type Strains, Phase IV (KMG-V): Genome sequencing to study the core and pangenomes of soil and plant-associated prokaryotes.</title>
        <authorList>
            <person name="Whitman W."/>
        </authorList>
    </citation>
    <scope>NUCLEOTIDE SEQUENCE [LARGE SCALE GENOMIC DNA]</scope>
    <source>
        <strain evidence="2">M8UP27</strain>
    </source>
</reference>
<dbReference type="EMBL" id="JACHDY010000001">
    <property type="protein sequence ID" value="MBB5315999.1"/>
    <property type="molecule type" value="Genomic_DNA"/>
</dbReference>
<keyword evidence="3" id="KW-1185">Reference proteome</keyword>
<feature type="domain" description="NADP-dependent oxidoreductase" evidence="1">
    <location>
        <begin position="15"/>
        <end position="313"/>
    </location>
</feature>
<dbReference type="PANTHER" id="PTHR43312:SF1">
    <property type="entry name" value="NADP-DEPENDENT OXIDOREDUCTASE DOMAIN-CONTAINING PROTEIN"/>
    <property type="match status" value="1"/>
</dbReference>
<evidence type="ECO:0000313" key="2">
    <source>
        <dbReference type="EMBL" id="MBB5315999.1"/>
    </source>
</evidence>
<dbReference type="PANTHER" id="PTHR43312">
    <property type="entry name" value="D-THREO-ALDOSE 1-DEHYDROGENASE"/>
    <property type="match status" value="1"/>
</dbReference>
<name>A0A7W8IF13_9BACT</name>